<evidence type="ECO:0000256" key="3">
    <source>
        <dbReference type="ARBA" id="ARBA00025466"/>
    </source>
</evidence>
<evidence type="ECO:0000256" key="2">
    <source>
        <dbReference type="ARBA" id="ARBA00016807"/>
    </source>
</evidence>
<dbReference type="Pfam" id="PF13873">
    <property type="entry name" value="Myb_DNA-bind_5"/>
    <property type="match status" value="1"/>
</dbReference>
<accession>A0AAV5TPM4</accession>
<feature type="domain" description="Myb/SANT-like DNA-binding" evidence="5">
    <location>
        <begin position="128"/>
        <end position="204"/>
    </location>
</feature>
<evidence type="ECO:0000256" key="4">
    <source>
        <dbReference type="SAM" id="MobiDB-lite"/>
    </source>
</evidence>
<comment type="caution">
    <text evidence="6">The sequence shown here is derived from an EMBL/GenBank/DDBJ whole genome shotgun (WGS) entry which is preliminary data.</text>
</comment>
<name>A0AAV5TPM4_9BILA</name>
<keyword evidence="7" id="KW-1185">Reference proteome</keyword>
<reference evidence="6" key="1">
    <citation type="submission" date="2023-10" db="EMBL/GenBank/DDBJ databases">
        <title>Genome assembly of Pristionchus species.</title>
        <authorList>
            <person name="Yoshida K."/>
            <person name="Sommer R.J."/>
        </authorList>
    </citation>
    <scope>NUCLEOTIDE SEQUENCE</scope>
    <source>
        <strain evidence="6">RS0144</strain>
    </source>
</reference>
<sequence>PSGAMDTGGGGASLASSTGFAPVAPSGGAAAGGLLTPATDQQLQLLMLLQHNLAAQQQQAAAAAAAAVAADGPLSVLSSRGYKRKLSSFDGLPSSLEGTPIDDGSPCFWNSTAPAGGLLTPTGGQTRRNKTFSSEMSDLFVHEVINRKETLVENNTNREVDFNRQKKHAWQEVYDAVRAVFPSFNCTVEGMKTHWRYRKRRVRDAAPYMKRFRENGVGGETLSDRMNDADWAIYDILNTTGCTTASNGSWQGKGDTSDLEEKDIPTPPAKFARFDKLEDLKCEDSNSAPFPVSPASVLGGTESDFSHSLAPPTTFSAAAAAAQLLLGAASLPVSRGGAGAPPASAMSQCSPSVITPTARPATLHDFTLPVGGGNDENNEEERRLRKELITQQTKFFVSMNQLVADVRTQLPMILAQIVANTPLASPANSSSSSGSIDP</sequence>
<evidence type="ECO:0000313" key="6">
    <source>
        <dbReference type="EMBL" id="GMS96276.1"/>
    </source>
</evidence>
<feature type="region of interest" description="Disordered" evidence="4">
    <location>
        <begin position="245"/>
        <end position="267"/>
    </location>
</feature>
<gene>
    <name evidence="6" type="ORF">PENTCL1PPCAC_18451</name>
</gene>
<evidence type="ECO:0000259" key="5">
    <source>
        <dbReference type="Pfam" id="PF13873"/>
    </source>
</evidence>
<protein>
    <recommendedName>
        <fullName evidence="2">Regulatory protein zeste</fullName>
    </recommendedName>
</protein>
<dbReference type="EMBL" id="BTSX01000004">
    <property type="protein sequence ID" value="GMS96276.1"/>
    <property type="molecule type" value="Genomic_DNA"/>
</dbReference>
<evidence type="ECO:0000256" key="1">
    <source>
        <dbReference type="ARBA" id="ARBA00011764"/>
    </source>
</evidence>
<evidence type="ECO:0000313" key="7">
    <source>
        <dbReference type="Proteomes" id="UP001432027"/>
    </source>
</evidence>
<feature type="non-terminal residue" evidence="6">
    <location>
        <position position="1"/>
    </location>
</feature>
<comment type="function">
    <text evidence="3">Involved in transvection phenomena (= synapsis-dependent gene expression), where the synaptic pairing of chromosomes carrying genes with which zeste interacts influences the expression of these genes. Zeste binds to DNA and stimulates transcription from a nearby promoter.</text>
</comment>
<organism evidence="6 7">
    <name type="scientific">Pristionchus entomophagus</name>
    <dbReference type="NCBI Taxonomy" id="358040"/>
    <lineage>
        <taxon>Eukaryota</taxon>
        <taxon>Metazoa</taxon>
        <taxon>Ecdysozoa</taxon>
        <taxon>Nematoda</taxon>
        <taxon>Chromadorea</taxon>
        <taxon>Rhabditida</taxon>
        <taxon>Rhabditina</taxon>
        <taxon>Diplogasteromorpha</taxon>
        <taxon>Diplogasteroidea</taxon>
        <taxon>Neodiplogasteridae</taxon>
        <taxon>Pristionchus</taxon>
    </lineage>
</organism>
<comment type="subunit">
    <text evidence="1">Self-associates forming complexes of several hundred monomers.</text>
</comment>
<dbReference type="AlphaFoldDB" id="A0AAV5TPM4"/>
<proteinExistence type="predicted"/>
<dbReference type="InterPro" id="IPR028002">
    <property type="entry name" value="Myb_DNA-bind_5"/>
</dbReference>
<dbReference type="Proteomes" id="UP001432027">
    <property type="component" value="Unassembled WGS sequence"/>
</dbReference>